<keyword evidence="5" id="KW-0969">Cilium</keyword>
<keyword evidence="3" id="KW-0970">Cilium biogenesis/degradation</keyword>
<dbReference type="PANTHER" id="PTHR21547">
    <property type="entry name" value="CLUSTERIN ASSOCIATED PROTEIN 1"/>
    <property type="match status" value="1"/>
</dbReference>
<keyword evidence="4" id="KW-0175">Coiled coil</keyword>
<evidence type="ECO:0000313" key="8">
    <source>
        <dbReference type="EMBL" id="KAL3320006.1"/>
    </source>
</evidence>
<sequence length="323" mass="37947">MGYPRTVSIDNFHTPNFRLVIEIIGFLAQKLDPTFGIVSSIDTQQNRLYLVKMLMHFFSSNAGLKIIGKRIYQADNHAIKEITKISNILYQTKIKEIDEISGKISEYFEMERIKEITSVHRLVSEILENIANLSILVDQKENEEPLRDFEPSSVRELIIKSTESMKNNCKAIETSIERIKDDEKNLQLKTSRKKQELERSRKRLTTLKSVRPIFTEEYEKLEEELKLLYDKYINNFRNIRFLEDHLNKLVHQLKSQEAIYANKEAEKARPLRRSAFNNSSNSSQGSSDDDKSDFDMYQRNNESCEPHKNSIRDFEFENSEDDF</sequence>
<keyword evidence="9" id="KW-1185">Reference proteome</keyword>
<feature type="region of interest" description="Disordered" evidence="7">
    <location>
        <begin position="269"/>
        <end position="323"/>
    </location>
</feature>
<dbReference type="GO" id="GO:0030030">
    <property type="term" value="P:cell projection organization"/>
    <property type="evidence" value="ECO:0007669"/>
    <property type="project" value="UniProtKB-KW"/>
</dbReference>
<evidence type="ECO:0000256" key="5">
    <source>
        <dbReference type="ARBA" id="ARBA00023069"/>
    </source>
</evidence>
<dbReference type="EMBL" id="JBJKFK010000084">
    <property type="protein sequence ID" value="KAL3320006.1"/>
    <property type="molecule type" value="Genomic_DNA"/>
</dbReference>
<feature type="compositionally biased region" description="Basic and acidic residues" evidence="7">
    <location>
        <begin position="302"/>
        <end position="315"/>
    </location>
</feature>
<comment type="subcellular location">
    <subcellularLocation>
        <location evidence="1">Cell projection</location>
        <location evidence="1">Cilium</location>
    </subcellularLocation>
</comment>
<protein>
    <submittedName>
        <fullName evidence="8">Clusterin-associated protein 1</fullName>
    </submittedName>
</protein>
<dbReference type="Proteomes" id="UP001626550">
    <property type="component" value="Unassembled WGS sequence"/>
</dbReference>
<dbReference type="Pfam" id="PF10234">
    <property type="entry name" value="Cluap1"/>
    <property type="match status" value="1"/>
</dbReference>
<dbReference type="PANTHER" id="PTHR21547:SF0">
    <property type="entry name" value="CLUSTERIN-ASSOCIATED PROTEIN 1"/>
    <property type="match status" value="1"/>
</dbReference>
<organism evidence="8 9">
    <name type="scientific">Cichlidogyrus casuarinus</name>
    <dbReference type="NCBI Taxonomy" id="1844966"/>
    <lineage>
        <taxon>Eukaryota</taxon>
        <taxon>Metazoa</taxon>
        <taxon>Spiralia</taxon>
        <taxon>Lophotrochozoa</taxon>
        <taxon>Platyhelminthes</taxon>
        <taxon>Monogenea</taxon>
        <taxon>Monopisthocotylea</taxon>
        <taxon>Dactylogyridea</taxon>
        <taxon>Ancyrocephalidae</taxon>
        <taxon>Cichlidogyrus</taxon>
    </lineage>
</organism>
<keyword evidence="6" id="KW-0966">Cell projection</keyword>
<evidence type="ECO:0000256" key="6">
    <source>
        <dbReference type="ARBA" id="ARBA00023273"/>
    </source>
</evidence>
<comment type="caution">
    <text evidence="8">The sequence shown here is derived from an EMBL/GenBank/DDBJ whole genome shotgun (WGS) entry which is preliminary data.</text>
</comment>
<evidence type="ECO:0000256" key="3">
    <source>
        <dbReference type="ARBA" id="ARBA00022794"/>
    </source>
</evidence>
<reference evidence="8 9" key="1">
    <citation type="submission" date="2024-11" db="EMBL/GenBank/DDBJ databases">
        <title>Adaptive evolution of stress response genes in parasites aligns with host niche diversity.</title>
        <authorList>
            <person name="Hahn C."/>
            <person name="Resl P."/>
        </authorList>
    </citation>
    <scope>NUCLEOTIDE SEQUENCE [LARGE SCALE GENOMIC DNA]</scope>
    <source>
        <strain evidence="8">EGGRZ-B1_66</strain>
        <tissue evidence="8">Body</tissue>
    </source>
</reference>
<dbReference type="AlphaFoldDB" id="A0ABD2QMP2"/>
<proteinExistence type="inferred from homology"/>
<evidence type="ECO:0000256" key="7">
    <source>
        <dbReference type="SAM" id="MobiDB-lite"/>
    </source>
</evidence>
<evidence type="ECO:0000256" key="2">
    <source>
        <dbReference type="ARBA" id="ARBA00008340"/>
    </source>
</evidence>
<comment type="similarity">
    <text evidence="2">Belongs to the CLUAP1 family.</text>
</comment>
<dbReference type="InterPro" id="IPR019366">
    <property type="entry name" value="Clusterin-associated_protein-1"/>
</dbReference>
<dbReference type="GO" id="GO:0005929">
    <property type="term" value="C:cilium"/>
    <property type="evidence" value="ECO:0007669"/>
    <property type="project" value="UniProtKB-SubCell"/>
</dbReference>
<evidence type="ECO:0000256" key="1">
    <source>
        <dbReference type="ARBA" id="ARBA00004138"/>
    </source>
</evidence>
<gene>
    <name evidence="8" type="primary">CLUAP1</name>
    <name evidence="8" type="ORF">Ciccas_001333</name>
</gene>
<name>A0ABD2QMP2_9PLAT</name>
<evidence type="ECO:0000256" key="4">
    <source>
        <dbReference type="ARBA" id="ARBA00023054"/>
    </source>
</evidence>
<accession>A0ABD2QMP2</accession>
<feature type="compositionally biased region" description="Low complexity" evidence="7">
    <location>
        <begin position="274"/>
        <end position="286"/>
    </location>
</feature>
<evidence type="ECO:0000313" key="9">
    <source>
        <dbReference type="Proteomes" id="UP001626550"/>
    </source>
</evidence>